<protein>
    <recommendedName>
        <fullName evidence="4">Lipoprotein</fullName>
    </recommendedName>
</protein>
<dbReference type="Proteomes" id="UP000247540">
    <property type="component" value="Unassembled WGS sequence"/>
</dbReference>
<feature type="signal peptide" evidence="1">
    <location>
        <begin position="1"/>
        <end position="23"/>
    </location>
</feature>
<feature type="chain" id="PRO_5016431571" description="Lipoprotein" evidence="1">
    <location>
        <begin position="24"/>
        <end position="88"/>
    </location>
</feature>
<dbReference type="OrthoDB" id="9157162at2"/>
<evidence type="ECO:0000313" key="2">
    <source>
        <dbReference type="EMBL" id="PYE79448.1"/>
    </source>
</evidence>
<evidence type="ECO:0008006" key="4">
    <source>
        <dbReference type="Google" id="ProtNLM"/>
    </source>
</evidence>
<reference evidence="2 3" key="1">
    <citation type="submission" date="2018-06" db="EMBL/GenBank/DDBJ databases">
        <title>Genomic Encyclopedia of Type Strains, Phase III (KMG-III): the genomes of soil and plant-associated and newly described type strains.</title>
        <authorList>
            <person name="Whitman W."/>
        </authorList>
    </citation>
    <scope>NUCLEOTIDE SEQUENCE [LARGE SCALE GENOMIC DNA]</scope>
    <source>
        <strain evidence="2 3">CECT 7646</strain>
    </source>
</reference>
<dbReference type="RefSeq" id="WP_110464413.1">
    <property type="nucleotide sequence ID" value="NZ_JAMOFZ010000001.1"/>
</dbReference>
<dbReference type="EMBL" id="QJTC01000002">
    <property type="protein sequence ID" value="PYE79448.1"/>
    <property type="molecule type" value="Genomic_DNA"/>
</dbReference>
<dbReference type="AlphaFoldDB" id="A0A318SLS2"/>
<accession>A0A318SLS2</accession>
<evidence type="ECO:0000313" key="3">
    <source>
        <dbReference type="Proteomes" id="UP000247540"/>
    </source>
</evidence>
<keyword evidence="1" id="KW-0732">Signal</keyword>
<gene>
    <name evidence="2" type="ORF">DFQ15_102181</name>
</gene>
<evidence type="ECO:0000256" key="1">
    <source>
        <dbReference type="SAM" id="SignalP"/>
    </source>
</evidence>
<proteinExistence type="predicted"/>
<sequence>MKRAHLSLTAGVLLAGCASTPPAEPPADITAQACQAASADVRTLVEIHELQRACPLLPTLRAGASALERRAHTETIVRMYENCARSGS</sequence>
<organism evidence="2 3">
    <name type="scientific">Xylophilus ampelinus</name>
    <dbReference type="NCBI Taxonomy" id="54067"/>
    <lineage>
        <taxon>Bacteria</taxon>
        <taxon>Pseudomonadati</taxon>
        <taxon>Pseudomonadota</taxon>
        <taxon>Betaproteobacteria</taxon>
        <taxon>Burkholderiales</taxon>
        <taxon>Xylophilus</taxon>
    </lineage>
</organism>
<dbReference type="PROSITE" id="PS51257">
    <property type="entry name" value="PROKAR_LIPOPROTEIN"/>
    <property type="match status" value="1"/>
</dbReference>
<name>A0A318SLS2_9BURK</name>
<comment type="caution">
    <text evidence="2">The sequence shown here is derived from an EMBL/GenBank/DDBJ whole genome shotgun (WGS) entry which is preliminary data.</text>
</comment>
<keyword evidence="3" id="KW-1185">Reference proteome</keyword>